<feature type="transmembrane region" description="Helical" evidence="1">
    <location>
        <begin position="37"/>
        <end position="54"/>
    </location>
</feature>
<dbReference type="Proteomes" id="UP000232631">
    <property type="component" value="Chromosome"/>
</dbReference>
<keyword evidence="1" id="KW-1133">Transmembrane helix</keyword>
<evidence type="ECO:0000313" key="3">
    <source>
        <dbReference type="Proteomes" id="UP000232631"/>
    </source>
</evidence>
<feature type="transmembrane region" description="Helical" evidence="1">
    <location>
        <begin position="104"/>
        <end position="126"/>
    </location>
</feature>
<feature type="transmembrane region" description="Helical" evidence="1">
    <location>
        <begin position="138"/>
        <end position="155"/>
    </location>
</feature>
<accession>A0A2H4VST0</accession>
<evidence type="ECO:0008006" key="4">
    <source>
        <dbReference type="Google" id="ProtNLM"/>
    </source>
</evidence>
<evidence type="ECO:0000313" key="2">
    <source>
        <dbReference type="EMBL" id="AUB61161.1"/>
    </source>
</evidence>
<keyword evidence="1" id="KW-0812">Transmembrane</keyword>
<gene>
    <name evidence="2" type="ORF">BK009_11045</name>
</gene>
<protein>
    <recommendedName>
        <fullName evidence="4">Carotenoid biosynthesis protein</fullName>
    </recommendedName>
</protein>
<evidence type="ECO:0000256" key="1">
    <source>
        <dbReference type="SAM" id="Phobius"/>
    </source>
</evidence>
<organism evidence="2 3">
    <name type="scientific">Methanobacterium subterraneum</name>
    <dbReference type="NCBI Taxonomy" id="59277"/>
    <lineage>
        <taxon>Archaea</taxon>
        <taxon>Methanobacteriati</taxon>
        <taxon>Methanobacteriota</taxon>
        <taxon>Methanomada group</taxon>
        <taxon>Methanobacteria</taxon>
        <taxon>Methanobacteriales</taxon>
        <taxon>Methanobacteriaceae</taxon>
        <taxon>Methanobacterium</taxon>
    </lineage>
</organism>
<dbReference type="RefSeq" id="WP_100907348.1">
    <property type="nucleotide sequence ID" value="NZ_CP017768.1"/>
</dbReference>
<feature type="transmembrane region" description="Helical" evidence="1">
    <location>
        <begin position="175"/>
        <end position="201"/>
    </location>
</feature>
<proteinExistence type="predicted"/>
<dbReference type="KEGG" id="msub:BK009_11045"/>
<reference evidence="2 3" key="1">
    <citation type="submission" date="2016-10" db="EMBL/GenBank/DDBJ databases">
        <title>Comparative genomics between deep and shallow subseafloor isolates.</title>
        <authorList>
            <person name="Ishii S."/>
            <person name="Miller J.R."/>
            <person name="Sutton G."/>
            <person name="Suzuki S."/>
            <person name="Methe B."/>
            <person name="Inagaki F."/>
            <person name="Imachi H."/>
        </authorList>
    </citation>
    <scope>NUCLEOTIDE SEQUENCE [LARGE SCALE GENOMIC DNA]</scope>
    <source>
        <strain evidence="2 3">A8p</strain>
    </source>
</reference>
<feature type="transmembrane region" description="Helical" evidence="1">
    <location>
        <begin position="247"/>
        <end position="271"/>
    </location>
</feature>
<dbReference type="EMBL" id="CP017768">
    <property type="protein sequence ID" value="AUB61161.1"/>
    <property type="molecule type" value="Genomic_DNA"/>
</dbReference>
<keyword evidence="1" id="KW-0472">Membrane</keyword>
<dbReference type="InterPro" id="IPR007354">
    <property type="entry name" value="CruF-like"/>
</dbReference>
<dbReference type="Pfam" id="PF04240">
    <property type="entry name" value="Caroten_synth"/>
    <property type="match status" value="1"/>
</dbReference>
<dbReference type="AlphaFoldDB" id="A0A2H4VST0"/>
<feature type="transmembrane region" description="Helical" evidence="1">
    <location>
        <begin position="221"/>
        <end position="241"/>
    </location>
</feature>
<name>A0A2H4VST0_9EURY</name>
<dbReference type="PANTHER" id="PTHR39419:SF1">
    <property type="entry name" value="SLL0814 PROTEIN"/>
    <property type="match status" value="1"/>
</dbReference>
<keyword evidence="3" id="KW-1185">Reference proteome</keyword>
<dbReference type="GeneID" id="35123703"/>
<dbReference type="PANTHER" id="PTHR39419">
    <property type="entry name" value="SLL0814 PROTEIN"/>
    <property type="match status" value="1"/>
</dbReference>
<sequence>MTDQERKTFSWFRWSLIIVFLIVNILLIFTYKDPNLLAIDSFLVTAILFILAVLHGNERYGKKNILIFFFITWAVSFSFENLSIATGFPFGFYHYSPSLGLLNVPLIIIFAYFAIGYLSWVLSHVLTGQYHKKLEGKQIFLVPFIASFIMVMWDLSVDPISSTLQGLWVWTDPGAYFGVPISNFFGWFLVVYLFFQIFALYLSKYDSLNAKIASKLSNKHYWAEAVTVYGITGLGTILSIFYQYNDITVSMALITVFTMVFVAILALVNILNNPELH</sequence>
<feature type="transmembrane region" description="Helical" evidence="1">
    <location>
        <begin position="66"/>
        <end position="92"/>
    </location>
</feature>
<feature type="transmembrane region" description="Helical" evidence="1">
    <location>
        <begin position="12"/>
        <end position="31"/>
    </location>
</feature>